<evidence type="ECO:0000256" key="1">
    <source>
        <dbReference type="ARBA" id="ARBA00022490"/>
    </source>
</evidence>
<evidence type="ECO:0000313" key="11">
    <source>
        <dbReference type="EMBL" id="ERJ87900.1"/>
    </source>
</evidence>
<comment type="domain">
    <text evidence="9">Consists of three domains: the N-terminal catalytic domain, the anticodon-binding domain and the C-terminal extension.</text>
</comment>
<dbReference type="GO" id="GO:0016740">
    <property type="term" value="F:transferase activity"/>
    <property type="evidence" value="ECO:0007669"/>
    <property type="project" value="UniProtKB-ARBA"/>
</dbReference>
<dbReference type="InterPro" id="IPR004154">
    <property type="entry name" value="Anticodon-bd"/>
</dbReference>
<keyword evidence="2 9" id="KW-0436">Ligase</keyword>
<keyword evidence="4 9" id="KW-0067">ATP-binding</keyword>
<dbReference type="PANTHER" id="PTHR43382">
    <property type="entry name" value="PROLYL-TRNA SYNTHETASE"/>
    <property type="match status" value="1"/>
</dbReference>
<dbReference type="InterPro" id="IPR016061">
    <property type="entry name" value="Pro-tRNA_ligase_II_C"/>
</dbReference>
<keyword evidence="1 9" id="KW-0963">Cytoplasm</keyword>
<organism evidence="11 12">
    <name type="scientific">Ruminococcus callidus ATCC 27760</name>
    <dbReference type="NCBI Taxonomy" id="411473"/>
    <lineage>
        <taxon>Bacteria</taxon>
        <taxon>Bacillati</taxon>
        <taxon>Bacillota</taxon>
        <taxon>Clostridia</taxon>
        <taxon>Eubacteriales</taxon>
        <taxon>Oscillospiraceae</taxon>
        <taxon>Ruminococcus</taxon>
    </lineage>
</organism>
<dbReference type="CDD" id="cd00862">
    <property type="entry name" value="ProRS_anticodon_zinc"/>
    <property type="match status" value="1"/>
</dbReference>
<evidence type="ECO:0000256" key="5">
    <source>
        <dbReference type="ARBA" id="ARBA00022917"/>
    </source>
</evidence>
<comment type="subcellular location">
    <subcellularLocation>
        <location evidence="9">Cytoplasm</location>
    </subcellularLocation>
</comment>
<dbReference type="SUPFAM" id="SSF55681">
    <property type="entry name" value="Class II aaRS and biotin synthetases"/>
    <property type="match status" value="1"/>
</dbReference>
<comment type="similarity">
    <text evidence="8 9">Belongs to the class-II aminoacyl-tRNA synthetase family. ProS type 3 subfamily.</text>
</comment>
<evidence type="ECO:0000256" key="7">
    <source>
        <dbReference type="ARBA" id="ARBA00047671"/>
    </source>
</evidence>
<evidence type="ECO:0000313" key="12">
    <source>
        <dbReference type="Proteomes" id="UP000016662"/>
    </source>
</evidence>
<keyword evidence="6 9" id="KW-0030">Aminoacyl-tRNA synthetase</keyword>
<evidence type="ECO:0000256" key="2">
    <source>
        <dbReference type="ARBA" id="ARBA00022598"/>
    </source>
</evidence>
<dbReference type="InterPro" id="IPR004499">
    <property type="entry name" value="Pro-tRNA-ligase_IIa_arc-type"/>
</dbReference>
<dbReference type="EC" id="6.1.1.15" evidence="9"/>
<dbReference type="STRING" id="411473.RUMCAL_03212"/>
<dbReference type="CDD" id="cd00778">
    <property type="entry name" value="ProRS_core_arch_euk"/>
    <property type="match status" value="1"/>
</dbReference>
<dbReference type="InterPro" id="IPR017449">
    <property type="entry name" value="Pro-tRNA_synth_II"/>
</dbReference>
<reference evidence="11 12" key="1">
    <citation type="submission" date="2013-07" db="EMBL/GenBank/DDBJ databases">
        <authorList>
            <person name="Weinstock G."/>
            <person name="Sodergren E."/>
            <person name="Wylie T."/>
            <person name="Fulton L."/>
            <person name="Fulton R."/>
            <person name="Fronick C."/>
            <person name="O'Laughlin M."/>
            <person name="Godfrey J."/>
            <person name="Miner T."/>
            <person name="Herter B."/>
            <person name="Appelbaum E."/>
            <person name="Cordes M."/>
            <person name="Lek S."/>
            <person name="Wollam A."/>
            <person name="Pepin K.H."/>
            <person name="Palsikar V.B."/>
            <person name="Mitreva M."/>
            <person name="Wilson R.K."/>
        </authorList>
    </citation>
    <scope>NUCLEOTIDE SEQUENCE [LARGE SCALE GENOMIC DNA]</scope>
    <source>
        <strain evidence="11 12">ATCC 27760</strain>
    </source>
</reference>
<evidence type="ECO:0000259" key="10">
    <source>
        <dbReference type="PROSITE" id="PS50862"/>
    </source>
</evidence>
<dbReference type="InterPro" id="IPR045864">
    <property type="entry name" value="aa-tRNA-synth_II/BPL/LPL"/>
</dbReference>
<evidence type="ECO:0000256" key="4">
    <source>
        <dbReference type="ARBA" id="ARBA00022840"/>
    </source>
</evidence>
<comment type="caution">
    <text evidence="11">The sequence shown here is derived from an EMBL/GenBank/DDBJ whole genome shotgun (WGS) entry which is preliminary data.</text>
</comment>
<proteinExistence type="inferred from homology"/>
<dbReference type="PATRIC" id="fig|411473.3.peg.2687"/>
<dbReference type="InterPro" id="IPR002314">
    <property type="entry name" value="aa-tRNA-synt_IIb"/>
</dbReference>
<dbReference type="GO" id="GO:0006433">
    <property type="term" value="P:prolyl-tRNA aminoacylation"/>
    <property type="evidence" value="ECO:0007669"/>
    <property type="project" value="UniProtKB-UniRule"/>
</dbReference>
<accession>U2K718</accession>
<evidence type="ECO:0000256" key="6">
    <source>
        <dbReference type="ARBA" id="ARBA00023146"/>
    </source>
</evidence>
<dbReference type="HOGENOM" id="CLU_001882_4_2_9"/>
<dbReference type="InterPro" id="IPR036621">
    <property type="entry name" value="Anticodon-bd_dom_sf"/>
</dbReference>
<dbReference type="Gene3D" id="3.30.110.30">
    <property type="entry name" value="C-terminal domain of ProRS"/>
    <property type="match status" value="1"/>
</dbReference>
<dbReference type="FunFam" id="3.30.110.30:FF:000005">
    <property type="entry name" value="Proline--tRNA ligase"/>
    <property type="match status" value="1"/>
</dbReference>
<dbReference type="NCBIfam" id="TIGR00408">
    <property type="entry name" value="proS_fam_I"/>
    <property type="match status" value="1"/>
</dbReference>
<name>U2K718_9FIRM</name>
<dbReference type="SUPFAM" id="SSF52954">
    <property type="entry name" value="Class II aaRS ABD-related"/>
    <property type="match status" value="1"/>
</dbReference>
<dbReference type="GO" id="GO:0005737">
    <property type="term" value="C:cytoplasm"/>
    <property type="evidence" value="ECO:0007669"/>
    <property type="project" value="UniProtKB-SubCell"/>
</dbReference>
<dbReference type="GO" id="GO:0004827">
    <property type="term" value="F:proline-tRNA ligase activity"/>
    <property type="evidence" value="ECO:0007669"/>
    <property type="project" value="UniProtKB-UniRule"/>
</dbReference>
<keyword evidence="5 9" id="KW-0648">Protein biosynthesis</keyword>
<gene>
    <name evidence="9" type="primary">proS</name>
    <name evidence="11" type="ORF">RUMCAL_03212</name>
</gene>
<dbReference type="Proteomes" id="UP000016662">
    <property type="component" value="Unassembled WGS sequence"/>
</dbReference>
<evidence type="ECO:0000256" key="3">
    <source>
        <dbReference type="ARBA" id="ARBA00022741"/>
    </source>
</evidence>
<dbReference type="GO" id="GO:0017101">
    <property type="term" value="C:aminoacyl-tRNA synthetase multienzyme complex"/>
    <property type="evidence" value="ECO:0007669"/>
    <property type="project" value="TreeGrafter"/>
</dbReference>
<dbReference type="InterPro" id="IPR002316">
    <property type="entry name" value="Pro-tRNA-ligase_IIa"/>
</dbReference>
<keyword evidence="12" id="KW-1185">Reference proteome</keyword>
<dbReference type="EMBL" id="AWVF01000426">
    <property type="protein sequence ID" value="ERJ87900.1"/>
    <property type="molecule type" value="Genomic_DNA"/>
</dbReference>
<dbReference type="FunFam" id="3.30.930.10:FF:000023">
    <property type="entry name" value="Proline--tRNA ligase"/>
    <property type="match status" value="1"/>
</dbReference>
<dbReference type="PRINTS" id="PR01046">
    <property type="entry name" value="TRNASYNTHPRO"/>
</dbReference>
<evidence type="ECO:0000256" key="8">
    <source>
        <dbReference type="ARBA" id="ARBA00060806"/>
    </source>
</evidence>
<protein>
    <recommendedName>
        <fullName evidence="9">Proline--tRNA ligase</fullName>
        <ecNumber evidence="9">6.1.1.15</ecNumber>
    </recommendedName>
    <alternativeName>
        <fullName evidence="9">Prolyl-tRNA synthetase</fullName>
        <shortName evidence="9">ProRS</shortName>
    </alternativeName>
</protein>
<keyword evidence="3 9" id="KW-0547">Nucleotide-binding</keyword>
<dbReference type="InterPro" id="IPR033721">
    <property type="entry name" value="ProRS_core_arch_euk"/>
</dbReference>
<dbReference type="Gene3D" id="3.30.930.10">
    <property type="entry name" value="Bira Bifunctional Protein, Domain 2"/>
    <property type="match status" value="1"/>
</dbReference>
<comment type="catalytic activity">
    <reaction evidence="7 9">
        <text>tRNA(Pro) + L-proline + ATP = L-prolyl-tRNA(Pro) + AMP + diphosphate</text>
        <dbReference type="Rhea" id="RHEA:14305"/>
        <dbReference type="Rhea" id="RHEA-COMP:9700"/>
        <dbReference type="Rhea" id="RHEA-COMP:9702"/>
        <dbReference type="ChEBI" id="CHEBI:30616"/>
        <dbReference type="ChEBI" id="CHEBI:33019"/>
        <dbReference type="ChEBI" id="CHEBI:60039"/>
        <dbReference type="ChEBI" id="CHEBI:78442"/>
        <dbReference type="ChEBI" id="CHEBI:78532"/>
        <dbReference type="ChEBI" id="CHEBI:456215"/>
        <dbReference type="EC" id="6.1.1.15"/>
    </reaction>
</comment>
<feature type="domain" description="Aminoacyl-transfer RNA synthetases class-II family profile" evidence="10">
    <location>
        <begin position="172"/>
        <end position="414"/>
    </location>
</feature>
<dbReference type="PANTHER" id="PTHR43382:SF2">
    <property type="entry name" value="BIFUNCTIONAL GLUTAMATE_PROLINE--TRNA LIGASE"/>
    <property type="match status" value="1"/>
</dbReference>
<dbReference type="eggNOG" id="COG0441">
    <property type="taxonomic scope" value="Bacteria"/>
</dbReference>
<dbReference type="Pfam" id="PF09180">
    <property type="entry name" value="ProRS-C_1"/>
    <property type="match status" value="1"/>
</dbReference>
<dbReference type="GO" id="GO:0140096">
    <property type="term" value="F:catalytic activity, acting on a protein"/>
    <property type="evidence" value="ECO:0007669"/>
    <property type="project" value="UniProtKB-ARBA"/>
</dbReference>
<dbReference type="HAMAP" id="MF_01571">
    <property type="entry name" value="Pro_tRNA_synth_type3"/>
    <property type="match status" value="1"/>
</dbReference>
<dbReference type="PROSITE" id="PS50862">
    <property type="entry name" value="AA_TRNA_LIGASE_II"/>
    <property type="match status" value="1"/>
</dbReference>
<evidence type="ECO:0000256" key="9">
    <source>
        <dbReference type="HAMAP-Rule" id="MF_01571"/>
    </source>
</evidence>
<dbReference type="SMART" id="SM00946">
    <property type="entry name" value="ProRS-C_1"/>
    <property type="match status" value="1"/>
</dbReference>
<sequence>MGDCLLILIIQENRGEINREYYGGTASVCLTARICLMETLHKARLTALHAICVQIFRHIAQKSLARHTSACGISDNLPKNLTTHLTHKLYAVFPYKSKNPLAIPQKICYTENRLTVRLHRKQPQEDTMAKKNQKMVEEITAMDVDFAQWYTDICKKAELVSYTSVKGCMVIRPYGYAIWENIQRILDGMFKATGHVNVNMPMFIPESLLEKEKDHVEGFAPEVAWVTYGGSEKLEERLCVRPTSETLFCDHYKDIVHSYRDLPKLYNQWVSVVRWEKTTRPFLRSREFLWQEGHTIHATAEEAIEETERMLNVYTDFCEKCLAMPVVKGRKTESDKFAGAVSTYAIEALMHDGKALQAGTSHYFGDGFAKAFGIQFAGKDNKLAYPHQTSWGVTTRLIGAIIMTHGDDSGLVLPPAVAPVQAVIVPIAQHKEGVLDKAAELYKALAAKGIRVKLDDSDNSPGWKFAQYEMKGIPVRIEIGPKDIEAGQCVVATRFNGEKQTVALDENYEALCDTVSDLLENVVPQGMFRKALENRTNKTYVCQTMDEITKALEEKGDGFVEAMWCGDEACEDKVKEVTGVGSRCIPLEQKHISDKCVCCGKPAKHMVLWGKAY</sequence>
<dbReference type="GO" id="GO:0005524">
    <property type="term" value="F:ATP binding"/>
    <property type="evidence" value="ECO:0007669"/>
    <property type="project" value="UniProtKB-UniRule"/>
</dbReference>
<comment type="subunit">
    <text evidence="9">Homodimer.</text>
</comment>
<dbReference type="Pfam" id="PF03129">
    <property type="entry name" value="HGTP_anticodon"/>
    <property type="match status" value="1"/>
</dbReference>
<dbReference type="InterPro" id="IPR006195">
    <property type="entry name" value="aa-tRNA-synth_II"/>
</dbReference>
<dbReference type="Pfam" id="PF00587">
    <property type="entry name" value="tRNA-synt_2b"/>
    <property type="match status" value="1"/>
</dbReference>
<dbReference type="Gene3D" id="3.40.50.800">
    <property type="entry name" value="Anticodon-binding domain"/>
    <property type="match status" value="1"/>
</dbReference>
<dbReference type="AlphaFoldDB" id="U2K718"/>
<comment type="function">
    <text evidence="9">Catalyzes the attachment of proline to tRNA(Pro) in a two-step reaction: proline is first activated by ATP to form Pro-AMP and then transferred to the acceptor end of tRNA(Pro).</text>
</comment>
<dbReference type="SUPFAM" id="SSF64586">
    <property type="entry name" value="C-terminal domain of ProRS"/>
    <property type="match status" value="1"/>
</dbReference>